<proteinExistence type="predicted"/>
<dbReference type="AlphaFoldDB" id="A0A4Q1SAR5"/>
<evidence type="ECO:0008006" key="5">
    <source>
        <dbReference type="Google" id="ProtNLM"/>
    </source>
</evidence>
<keyword evidence="2" id="KW-0732">Signal</keyword>
<evidence type="ECO:0000256" key="1">
    <source>
        <dbReference type="SAM" id="MobiDB-lite"/>
    </source>
</evidence>
<accession>A0A4Q1SAR5</accession>
<name>A0A4Q1SAR5_9BACT</name>
<protein>
    <recommendedName>
        <fullName evidence="5">PBP domain-containing protein</fullName>
    </recommendedName>
</protein>
<organism evidence="3 4">
    <name type="scientific">Silvibacterium dinghuense</name>
    <dbReference type="NCBI Taxonomy" id="1560006"/>
    <lineage>
        <taxon>Bacteria</taxon>
        <taxon>Pseudomonadati</taxon>
        <taxon>Acidobacteriota</taxon>
        <taxon>Terriglobia</taxon>
        <taxon>Terriglobales</taxon>
        <taxon>Acidobacteriaceae</taxon>
        <taxon>Silvibacterium</taxon>
    </lineage>
</organism>
<feature type="region of interest" description="Disordered" evidence="1">
    <location>
        <begin position="557"/>
        <end position="592"/>
    </location>
</feature>
<comment type="caution">
    <text evidence="3">The sequence shown here is derived from an EMBL/GenBank/DDBJ whole genome shotgun (WGS) entry which is preliminary data.</text>
</comment>
<feature type="chain" id="PRO_5020793078" description="PBP domain-containing protein" evidence="2">
    <location>
        <begin position="27"/>
        <end position="592"/>
    </location>
</feature>
<evidence type="ECO:0000256" key="2">
    <source>
        <dbReference type="SAM" id="SignalP"/>
    </source>
</evidence>
<gene>
    <name evidence="3" type="ORF">ESZ00_14190</name>
</gene>
<evidence type="ECO:0000313" key="3">
    <source>
        <dbReference type="EMBL" id="RXS94251.1"/>
    </source>
</evidence>
<sequence length="592" mass="60380">MKVPKGIIAVLVLVLGTMFGMNNANAQTLKVLTAGSSAQFGPFAVAAYALAKAGGVTAYHYTVKSGSCPGTSCYAYLNDSRTVTSGGTTYTIPPEPGNLWVCWSTNGIWAFLSVDSTVGVRAFSAVPRATLALAALSSLPVSATTNYTYWADGTNDTALTSTVYSALSGTALTAANTDIRPEDALFATNRALNSLGYGYVPDPRSGHSGQYLIGNPIVSHFTSTSIANPVSFAIAGGADPFSGSTGPTEITLPIGAAPIVFVASTASGSTVASATNITTTNAACLFSGYGTGVSGSPSACSAAPCSSSYVSGATGTIDPVLREPLSGTMNTTQYTVFVPGGGDQEANIPNPPTAANDGNPLAIACGSGHRYRAVGTGDDVNNVIATPNTLGYAFFSYESVGGGKTDRYLELNGYDPIYPTSHTYTGTLPTCAVSGGSYDCPLTSSTGLSFPNLRNGDYTAWSVYRLITDSTGETNAQALVTEAQQLVDNTIPDFVPFTPVCATSTSGLNDPGLDVYREHFVPSTIETTPDTVSITPNDGSLGSTVTCRVIAKSLPPLTLGGGTEAGGDVGGTVEGPFTSSPSTPGPTESQPH</sequence>
<feature type="compositionally biased region" description="Gly residues" evidence="1">
    <location>
        <begin position="559"/>
        <end position="573"/>
    </location>
</feature>
<feature type="compositionally biased region" description="Low complexity" evidence="1">
    <location>
        <begin position="574"/>
        <end position="592"/>
    </location>
</feature>
<dbReference type="Proteomes" id="UP000290253">
    <property type="component" value="Unassembled WGS sequence"/>
</dbReference>
<dbReference type="RefSeq" id="WP_129208989.1">
    <property type="nucleotide sequence ID" value="NZ_BMGU01000005.1"/>
</dbReference>
<feature type="signal peptide" evidence="2">
    <location>
        <begin position="1"/>
        <end position="26"/>
    </location>
</feature>
<reference evidence="3 4" key="1">
    <citation type="journal article" date="2016" name="Int. J. Syst. Evol. Microbiol.">
        <title>Acidipila dinghuensis sp. nov., an acidobacterium isolated from forest soil.</title>
        <authorList>
            <person name="Jiang Y.W."/>
            <person name="Wang J."/>
            <person name="Chen M.H."/>
            <person name="Lv Y.Y."/>
            <person name="Qiu L.H."/>
        </authorList>
    </citation>
    <scope>NUCLEOTIDE SEQUENCE [LARGE SCALE GENOMIC DNA]</scope>
    <source>
        <strain evidence="3 4">DHOF10</strain>
    </source>
</reference>
<dbReference type="EMBL" id="SDMK01000003">
    <property type="protein sequence ID" value="RXS94251.1"/>
    <property type="molecule type" value="Genomic_DNA"/>
</dbReference>
<keyword evidence="4" id="KW-1185">Reference proteome</keyword>
<dbReference type="OrthoDB" id="106736at2"/>
<evidence type="ECO:0000313" key="4">
    <source>
        <dbReference type="Proteomes" id="UP000290253"/>
    </source>
</evidence>